<name>A0A2A6C1U2_PRIPA</name>
<sequence length="332" mass="37208">MVSRLSLEFITLITANVLNTMEPGDFRRLFRTVIRSGVRRFEMWENVSNVMSKKAAIVKPKSIAKTAPKATGKAVKGSVKPSVLAKKQTVLVRTVKKMKDVKVKKIATPKTSLKSVTKAKKPLDKSNKATVNEKKQTVNKVGTAKKILKVSRNPIKKVRKPVKKSIKSEAVGKKKISKLVEKSIAAVSPKKNELLPTKLEKEAIAKAKDFLVERLSHMGPMTAFDCPADARFRIQKWYLGSAYKYRPMTKVDRRAFYGGFLMTFPANVPTFLVPVGLTETDIILSKLKNDPKEGFMKTTEKLSFEEAISRERFIYLPVPETNSPILASLSRK</sequence>
<reference evidence="2" key="1">
    <citation type="journal article" date="2008" name="Nat. Genet.">
        <title>The Pristionchus pacificus genome provides a unique perspective on nematode lifestyle and parasitism.</title>
        <authorList>
            <person name="Dieterich C."/>
            <person name="Clifton S.W."/>
            <person name="Schuster L.N."/>
            <person name="Chinwalla A."/>
            <person name="Delehaunty K."/>
            <person name="Dinkelacker I."/>
            <person name="Fulton L."/>
            <person name="Fulton R."/>
            <person name="Godfrey J."/>
            <person name="Minx P."/>
            <person name="Mitreva M."/>
            <person name="Roeseler W."/>
            <person name="Tian H."/>
            <person name="Witte H."/>
            <person name="Yang S.P."/>
            <person name="Wilson R.K."/>
            <person name="Sommer R.J."/>
        </authorList>
    </citation>
    <scope>NUCLEOTIDE SEQUENCE [LARGE SCALE GENOMIC DNA]</scope>
    <source>
        <strain evidence="2">PS312</strain>
    </source>
</reference>
<protein>
    <submittedName>
        <fullName evidence="1">Uncharacterized protein</fullName>
    </submittedName>
</protein>
<reference evidence="1" key="2">
    <citation type="submission" date="2022-06" db="UniProtKB">
        <authorList>
            <consortium name="EnsemblMetazoa"/>
        </authorList>
    </citation>
    <scope>IDENTIFICATION</scope>
    <source>
        <strain evidence="1">PS312</strain>
    </source>
</reference>
<organism evidence="1 2">
    <name type="scientific">Pristionchus pacificus</name>
    <name type="common">Parasitic nematode worm</name>
    <dbReference type="NCBI Taxonomy" id="54126"/>
    <lineage>
        <taxon>Eukaryota</taxon>
        <taxon>Metazoa</taxon>
        <taxon>Ecdysozoa</taxon>
        <taxon>Nematoda</taxon>
        <taxon>Chromadorea</taxon>
        <taxon>Rhabditida</taxon>
        <taxon>Rhabditina</taxon>
        <taxon>Diplogasteromorpha</taxon>
        <taxon>Diplogasteroidea</taxon>
        <taxon>Neodiplogasteridae</taxon>
        <taxon>Pristionchus</taxon>
    </lineage>
</organism>
<evidence type="ECO:0000313" key="2">
    <source>
        <dbReference type="Proteomes" id="UP000005239"/>
    </source>
</evidence>
<dbReference type="Proteomes" id="UP000005239">
    <property type="component" value="Unassembled WGS sequence"/>
</dbReference>
<evidence type="ECO:0000313" key="1">
    <source>
        <dbReference type="EnsemblMetazoa" id="PPA09423.1"/>
    </source>
</evidence>
<keyword evidence="2" id="KW-1185">Reference proteome</keyword>
<gene>
    <name evidence="1" type="primary">WBGene00098977</name>
</gene>
<accession>A0A8R1U927</accession>
<accession>A0A2A6C1U2</accession>
<dbReference type="EnsemblMetazoa" id="PPA09423.1">
    <property type="protein sequence ID" value="PPA09423.1"/>
    <property type="gene ID" value="WBGene00098977"/>
</dbReference>
<proteinExistence type="predicted"/>
<dbReference type="AlphaFoldDB" id="A0A2A6C1U2"/>